<feature type="transmembrane region" description="Helical" evidence="8">
    <location>
        <begin position="240"/>
        <end position="267"/>
    </location>
</feature>
<evidence type="ECO:0000259" key="9">
    <source>
        <dbReference type="PROSITE" id="PS51012"/>
    </source>
</evidence>
<dbReference type="InterPro" id="IPR051449">
    <property type="entry name" value="ABC-2_transporter_component"/>
</dbReference>
<evidence type="ECO:0000256" key="4">
    <source>
        <dbReference type="ARBA" id="ARBA00022475"/>
    </source>
</evidence>
<protein>
    <submittedName>
        <fullName evidence="10">ABC transporter permease</fullName>
    </submittedName>
</protein>
<keyword evidence="6 8" id="KW-1133">Transmembrane helix</keyword>
<feature type="transmembrane region" description="Helical" evidence="8">
    <location>
        <begin position="363"/>
        <end position="384"/>
    </location>
</feature>
<dbReference type="PANTHER" id="PTHR30294:SF45">
    <property type="entry name" value="LINEARMYCIN RESISTANCE PERMEASE PROTEIN LNRN"/>
    <property type="match status" value="1"/>
</dbReference>
<feature type="transmembrane region" description="Helical" evidence="8">
    <location>
        <begin position="21"/>
        <end position="40"/>
    </location>
</feature>
<evidence type="ECO:0000256" key="1">
    <source>
        <dbReference type="ARBA" id="ARBA00004651"/>
    </source>
</evidence>
<feature type="domain" description="ABC transmembrane type-2" evidence="9">
    <location>
        <begin position="160"/>
        <end position="387"/>
    </location>
</feature>
<evidence type="ECO:0000256" key="5">
    <source>
        <dbReference type="ARBA" id="ARBA00022692"/>
    </source>
</evidence>
<dbReference type="RefSeq" id="WP_210042049.1">
    <property type="nucleotide sequence ID" value="NZ_JBHLVU010000073.1"/>
</dbReference>
<evidence type="ECO:0000256" key="2">
    <source>
        <dbReference type="ARBA" id="ARBA00007783"/>
    </source>
</evidence>
<name>A0ABS7C0R9_9BACL</name>
<keyword evidence="3" id="KW-0813">Transport</keyword>
<keyword evidence="11" id="KW-1185">Reference proteome</keyword>
<evidence type="ECO:0000256" key="6">
    <source>
        <dbReference type="ARBA" id="ARBA00022989"/>
    </source>
</evidence>
<comment type="subcellular location">
    <subcellularLocation>
        <location evidence="1">Cell membrane</location>
        <topology evidence="1">Multi-pass membrane protein</topology>
    </subcellularLocation>
</comment>
<organism evidence="10 11">
    <name type="scientific">Paenibacillus sepulcri</name>
    <dbReference type="NCBI Taxonomy" id="359917"/>
    <lineage>
        <taxon>Bacteria</taxon>
        <taxon>Bacillati</taxon>
        <taxon>Bacillota</taxon>
        <taxon>Bacilli</taxon>
        <taxon>Bacillales</taxon>
        <taxon>Paenibacillaceae</taxon>
        <taxon>Paenibacillus</taxon>
    </lineage>
</organism>
<keyword evidence="4" id="KW-1003">Cell membrane</keyword>
<evidence type="ECO:0000256" key="8">
    <source>
        <dbReference type="SAM" id="Phobius"/>
    </source>
</evidence>
<feature type="transmembrane region" description="Helical" evidence="8">
    <location>
        <begin position="197"/>
        <end position="219"/>
    </location>
</feature>
<keyword evidence="7 8" id="KW-0472">Membrane</keyword>
<dbReference type="InterPro" id="IPR013525">
    <property type="entry name" value="ABC2_TM"/>
</dbReference>
<dbReference type="Proteomes" id="UP001519887">
    <property type="component" value="Unassembled WGS sequence"/>
</dbReference>
<feature type="transmembrane region" description="Helical" evidence="8">
    <location>
        <begin position="312"/>
        <end position="330"/>
    </location>
</feature>
<evidence type="ECO:0000256" key="7">
    <source>
        <dbReference type="ARBA" id="ARBA00023136"/>
    </source>
</evidence>
<dbReference type="EMBL" id="JAHZIK010000206">
    <property type="protein sequence ID" value="MBW7454479.1"/>
    <property type="molecule type" value="Genomic_DNA"/>
</dbReference>
<feature type="transmembrane region" description="Helical" evidence="8">
    <location>
        <begin position="279"/>
        <end position="300"/>
    </location>
</feature>
<comment type="caution">
    <text evidence="10">The sequence shown here is derived from an EMBL/GenBank/DDBJ whole genome shotgun (WGS) entry which is preliminary data.</text>
</comment>
<comment type="similarity">
    <text evidence="2">Belongs to the ABC-2 integral membrane protein family.</text>
</comment>
<evidence type="ECO:0000256" key="3">
    <source>
        <dbReference type="ARBA" id="ARBA00022448"/>
    </source>
</evidence>
<sequence>MHSLIIAGSMIRRTIGHRKGFISLVLLPAVVLSGIVGIFGSSHQDSEHAVAVWNADTGPLGDVLVQAARSSSAEGEQSLNVISGEWKSEDELNNAVKEGKADLGIYVPADFSSKLQEGGRPQVRLLRKEVQPWNAAIEQKLSAEAAQLAAFTQAAALAGEGSKAPVLERLLGERDNHHIGIEPLKSAEGKHRVPFNVLINGIMLMFMMLAINQSVQVVMEDREKRTMARMFAAPLRGYEIALGNFIGSMLVGTIQLVIVLAASRFIIGYDYGIGFFPHLIILECFLLATVGLATAVAGLVRNTDQLSQLNNLVVTPTCMLGGCFWPISIMPDFMQKLANFIPQKWAMEALSRMAFGSTLTDTLLPLGIMLLFAAVMLAFGAYILQPSRSAA</sequence>
<dbReference type="Gene3D" id="3.40.1710.10">
    <property type="entry name" value="abc type-2 transporter like domain"/>
    <property type="match status" value="1"/>
</dbReference>
<dbReference type="PANTHER" id="PTHR30294">
    <property type="entry name" value="MEMBRANE COMPONENT OF ABC TRANSPORTER YHHJ-RELATED"/>
    <property type="match status" value="1"/>
</dbReference>
<reference evidence="10 11" key="1">
    <citation type="submission" date="2021-07" db="EMBL/GenBank/DDBJ databases">
        <title>Paenibacillus radiodurans sp. nov., isolated from the southeastern edge of Tengger Desert.</title>
        <authorList>
            <person name="Zhang G."/>
        </authorList>
    </citation>
    <scope>NUCLEOTIDE SEQUENCE [LARGE SCALE GENOMIC DNA]</scope>
    <source>
        <strain evidence="10 11">CCM 7311</strain>
    </source>
</reference>
<evidence type="ECO:0000313" key="11">
    <source>
        <dbReference type="Proteomes" id="UP001519887"/>
    </source>
</evidence>
<evidence type="ECO:0000313" key="10">
    <source>
        <dbReference type="EMBL" id="MBW7454479.1"/>
    </source>
</evidence>
<proteinExistence type="inferred from homology"/>
<gene>
    <name evidence="10" type="ORF">K0U00_10595</name>
</gene>
<keyword evidence="5 8" id="KW-0812">Transmembrane</keyword>
<dbReference type="PROSITE" id="PS51012">
    <property type="entry name" value="ABC_TM2"/>
    <property type="match status" value="1"/>
</dbReference>
<dbReference type="InterPro" id="IPR047817">
    <property type="entry name" value="ABC2_TM_bact-type"/>
</dbReference>
<accession>A0ABS7C0R9</accession>
<dbReference type="Pfam" id="PF12698">
    <property type="entry name" value="ABC2_membrane_3"/>
    <property type="match status" value="1"/>
</dbReference>